<dbReference type="Proteomes" id="UP000233722">
    <property type="component" value="Unassembled WGS sequence"/>
</dbReference>
<name>A0A2N3QVT2_9BIFI</name>
<sequence>MRLTITSPTDVIALSDHYEDPHHVWAIRKDGISGLFGTPSTRESPLERPQMSGAYWPSRLTQPSRTISLDCYIRCASTLEAARARDRINALMGQPLTLMVEDVSGRRMIDCYLTADPEPLMRMRMQAFEFALILTCPDPYWLGELQWTRLGYASQTIPITNPGTAPTWLRFRTSSRITHLDVVYGDAEISWEGDTTSLTLDTRDMIPSAGQVTADWALPVQPGTTQLTIRTDCSQLEVGFRPAWR</sequence>
<dbReference type="RefSeq" id="WP_180335292.1">
    <property type="nucleotide sequence ID" value="NZ_PCHA01000014.1"/>
</dbReference>
<dbReference type="AlphaFoldDB" id="A0A2N3QVT2"/>
<protein>
    <submittedName>
        <fullName evidence="1">Uncharacterized protein</fullName>
    </submittedName>
</protein>
<evidence type="ECO:0000313" key="2">
    <source>
        <dbReference type="Proteomes" id="UP000233722"/>
    </source>
</evidence>
<organism evidence="1 2">
    <name type="scientific">Bifidobacterium pseudolongum subsp. globosum</name>
    <dbReference type="NCBI Taxonomy" id="1690"/>
    <lineage>
        <taxon>Bacteria</taxon>
        <taxon>Bacillati</taxon>
        <taxon>Actinomycetota</taxon>
        <taxon>Actinomycetes</taxon>
        <taxon>Bifidobacteriales</taxon>
        <taxon>Bifidobacteriaceae</taxon>
        <taxon>Bifidobacterium</taxon>
    </lineage>
</organism>
<reference evidence="1 2" key="1">
    <citation type="submission" date="2017-10" db="EMBL/GenBank/DDBJ databases">
        <title>Bifidobacterium genomics.</title>
        <authorList>
            <person name="Lugli G.A."/>
            <person name="Milani C."/>
            <person name="Mancabelli L."/>
        </authorList>
    </citation>
    <scope>NUCLEOTIDE SEQUENCE [LARGE SCALE GENOMIC DNA]</scope>
    <source>
        <strain evidence="1 2">1747B</strain>
    </source>
</reference>
<dbReference type="EMBL" id="PCHA01000014">
    <property type="protein sequence ID" value="PKU96217.1"/>
    <property type="molecule type" value="Genomic_DNA"/>
</dbReference>
<proteinExistence type="predicted"/>
<accession>A0A2N3QVT2</accession>
<evidence type="ECO:0000313" key="1">
    <source>
        <dbReference type="EMBL" id="PKU96217.1"/>
    </source>
</evidence>
<gene>
    <name evidence="1" type="ORF">CQR45_0339</name>
</gene>
<comment type="caution">
    <text evidence="1">The sequence shown here is derived from an EMBL/GenBank/DDBJ whole genome shotgun (WGS) entry which is preliminary data.</text>
</comment>